<sequence>MTQVLYTKEDLIKKSHEIAHMIANTPEVEFFKKAEAQINENQQVRERIASLKSLQKQAVNFQHLGKEKALKLIEDKIEKIEEEINAIPVVQQFKESQGDVNDLLQLVSNTIANNVTNEIVRSTGGDLLRGETGSYVANTTPGSCS</sequence>
<dbReference type="Pfam" id="PF06133">
    <property type="entry name" value="Com_YlbF"/>
    <property type="match status" value="1"/>
</dbReference>
<dbReference type="Proteomes" id="UP001478862">
    <property type="component" value="Unassembled WGS sequence"/>
</dbReference>
<dbReference type="PANTHER" id="PTHR38448">
    <property type="entry name" value="REGULATORY PROTEIN YLBF-RELATED"/>
    <property type="match status" value="1"/>
</dbReference>
<organism evidence="2 3">
    <name type="scientific">Lysinibacillus zambalensis</name>
    <dbReference type="NCBI Taxonomy" id="3160866"/>
    <lineage>
        <taxon>Bacteria</taxon>
        <taxon>Bacillati</taxon>
        <taxon>Bacillota</taxon>
        <taxon>Bacilli</taxon>
        <taxon>Bacillales</taxon>
        <taxon>Bacillaceae</taxon>
        <taxon>Lysinibacillus</taxon>
    </lineage>
</organism>
<dbReference type="EMBL" id="JBEGDG010000006">
    <property type="protein sequence ID" value="MEQ6355058.1"/>
    <property type="molecule type" value="Genomic_DNA"/>
</dbReference>
<comment type="caution">
    <text evidence="2">The sequence shown here is derived from an EMBL/GenBank/DDBJ whole genome shotgun (WGS) entry which is preliminary data.</text>
</comment>
<evidence type="ECO:0000313" key="2">
    <source>
        <dbReference type="EMBL" id="MEQ6355058.1"/>
    </source>
</evidence>
<dbReference type="PIRSF" id="PIRSF021287">
    <property type="entry name" value="Biofilm_formation_YmcA"/>
    <property type="match status" value="1"/>
</dbReference>
<dbReference type="InterPro" id="IPR052767">
    <property type="entry name" value="Bact_com_dev_regulator"/>
</dbReference>
<dbReference type="InterPro" id="IPR023378">
    <property type="entry name" value="YheA/YmcA-like_dom_sf"/>
</dbReference>
<dbReference type="Gene3D" id="1.20.1500.10">
    <property type="entry name" value="YheA/YmcA-like"/>
    <property type="match status" value="1"/>
</dbReference>
<proteinExistence type="predicted"/>
<feature type="coiled-coil region" evidence="1">
    <location>
        <begin position="34"/>
        <end position="83"/>
    </location>
</feature>
<protein>
    <submittedName>
        <fullName evidence="2">RicAFT regulatory complex protein RicA family protein</fullName>
    </submittedName>
</protein>
<accession>A0ABV1MRC6</accession>
<evidence type="ECO:0000256" key="1">
    <source>
        <dbReference type="SAM" id="Coils"/>
    </source>
</evidence>
<keyword evidence="1" id="KW-0175">Coiled coil</keyword>
<dbReference type="InterPro" id="IPR016783">
    <property type="entry name" value="Biofilm_formation_YmcA"/>
</dbReference>
<reference evidence="2 3" key="1">
    <citation type="submission" date="2024-06" db="EMBL/GenBank/DDBJ databases">
        <title>Lysinibacillus zambalefons sp. nov., a Novel Firmicute Isolated from the Poon Bato Zambales Hyperalkaline Spring.</title>
        <authorList>
            <person name="Aja J.A."/>
            <person name="Lazaro J.E.H."/>
            <person name="Llorin L.D."/>
            <person name="Lim K.R."/>
            <person name="Teodosio J."/>
            <person name="Dalisay D.S."/>
        </authorList>
    </citation>
    <scope>NUCLEOTIDE SEQUENCE [LARGE SCALE GENOMIC DNA]</scope>
    <source>
        <strain evidence="2 3">M3</strain>
    </source>
</reference>
<keyword evidence="3" id="KW-1185">Reference proteome</keyword>
<gene>
    <name evidence="2" type="ORF">ABNX05_10565</name>
</gene>
<dbReference type="PANTHER" id="PTHR38448:SF1">
    <property type="entry name" value="YLBF FAMILY REGULATOR"/>
    <property type="match status" value="1"/>
</dbReference>
<dbReference type="InterPro" id="IPR010368">
    <property type="entry name" value="Com_YlbF"/>
</dbReference>
<dbReference type="RefSeq" id="WP_349659690.1">
    <property type="nucleotide sequence ID" value="NZ_JBEGDG010000006.1"/>
</dbReference>
<dbReference type="SUPFAM" id="SSF158622">
    <property type="entry name" value="YheA/YmcA-like"/>
    <property type="match status" value="1"/>
</dbReference>
<name>A0ABV1MRC6_9BACI</name>
<evidence type="ECO:0000313" key="3">
    <source>
        <dbReference type="Proteomes" id="UP001478862"/>
    </source>
</evidence>